<dbReference type="SMART" id="SM00054">
    <property type="entry name" value="EFh"/>
    <property type="match status" value="2"/>
</dbReference>
<dbReference type="AlphaFoldDB" id="A0ABD3IWB1"/>
<keyword evidence="1" id="KW-0106">Calcium</keyword>
<reference evidence="4 5" key="1">
    <citation type="submission" date="2024-11" db="EMBL/GenBank/DDBJ databases">
        <title>Chromosome-level genome assembly of Eucalyptus globulus Labill. provides insights into its genome evolution.</title>
        <authorList>
            <person name="Li X."/>
        </authorList>
    </citation>
    <scope>NUCLEOTIDE SEQUENCE [LARGE SCALE GENOMIC DNA]</scope>
    <source>
        <strain evidence="4">CL2024</strain>
        <tissue evidence="4">Fresh tender leaves</tissue>
    </source>
</reference>
<gene>
    <name evidence="4" type="ORF">ACJRO7_003457</name>
</gene>
<dbReference type="SUPFAM" id="SSF47473">
    <property type="entry name" value="EF-hand"/>
    <property type="match status" value="1"/>
</dbReference>
<feature type="compositionally biased region" description="Pro residues" evidence="2">
    <location>
        <begin position="23"/>
        <end position="32"/>
    </location>
</feature>
<dbReference type="EMBL" id="JBJKBG010000010">
    <property type="protein sequence ID" value="KAL3718326.1"/>
    <property type="molecule type" value="Genomic_DNA"/>
</dbReference>
<dbReference type="InterPro" id="IPR002048">
    <property type="entry name" value="EF_hand_dom"/>
</dbReference>
<dbReference type="Pfam" id="PF13405">
    <property type="entry name" value="EF-hand_6"/>
    <property type="match status" value="1"/>
</dbReference>
<evidence type="ECO:0000256" key="2">
    <source>
        <dbReference type="SAM" id="MobiDB-lite"/>
    </source>
</evidence>
<dbReference type="InterPro" id="IPR044590">
    <property type="entry name" value="CML48/49/50"/>
</dbReference>
<evidence type="ECO:0000256" key="1">
    <source>
        <dbReference type="ARBA" id="ARBA00022837"/>
    </source>
</evidence>
<keyword evidence="5" id="KW-1185">Reference proteome</keyword>
<dbReference type="CDD" id="cd16180">
    <property type="entry name" value="EFh_PEF_Group_I"/>
    <property type="match status" value="1"/>
</dbReference>
<proteinExistence type="predicted"/>
<dbReference type="PROSITE" id="PS50222">
    <property type="entry name" value="EF_HAND_2"/>
    <property type="match status" value="2"/>
</dbReference>
<protein>
    <recommendedName>
        <fullName evidence="3">EF-hand domain-containing protein</fullName>
    </recommendedName>
</protein>
<sequence length="225" mass="25101">MASSFGGPYGYGYGYGDGQQQPQPYPPQPPYGSSPSSSFGSGYRPSFPPGTDPEAIRSFEMADRDWSGYIDEEELQQALCSGPYQRFSTGTVRLLIFLFKNPTDPLGLGPKEFAALWSCLGQWRAIFERFDRDRSGKIDLTELRDALYSLGYVIPPSVLQVLMSIYDSRSSGTCELNFDAFVECGMIVKGLTEKFKEKDLQYTGSATLGYDEFLCMILPFLVSYD</sequence>
<dbReference type="InterPro" id="IPR018247">
    <property type="entry name" value="EF_Hand_1_Ca_BS"/>
</dbReference>
<dbReference type="Gene3D" id="1.10.238.10">
    <property type="entry name" value="EF-hand"/>
    <property type="match status" value="1"/>
</dbReference>
<dbReference type="PANTHER" id="PTHR46824:SF2">
    <property type="entry name" value="CALCIUM-BINDING PROTEIN CML48-RELATED"/>
    <property type="match status" value="1"/>
</dbReference>
<dbReference type="Proteomes" id="UP001634007">
    <property type="component" value="Unassembled WGS sequence"/>
</dbReference>
<dbReference type="PROSITE" id="PS00018">
    <property type="entry name" value="EF_HAND_1"/>
    <property type="match status" value="1"/>
</dbReference>
<dbReference type="InterPro" id="IPR011992">
    <property type="entry name" value="EF-hand-dom_pair"/>
</dbReference>
<feature type="compositionally biased region" description="Low complexity" evidence="2">
    <location>
        <begin position="33"/>
        <end position="45"/>
    </location>
</feature>
<dbReference type="Pfam" id="PF13202">
    <property type="entry name" value="EF-hand_5"/>
    <property type="match status" value="1"/>
</dbReference>
<name>A0ABD3IWB1_EUCGL</name>
<organism evidence="4 5">
    <name type="scientific">Eucalyptus globulus</name>
    <name type="common">Tasmanian blue gum</name>
    <dbReference type="NCBI Taxonomy" id="34317"/>
    <lineage>
        <taxon>Eukaryota</taxon>
        <taxon>Viridiplantae</taxon>
        <taxon>Streptophyta</taxon>
        <taxon>Embryophyta</taxon>
        <taxon>Tracheophyta</taxon>
        <taxon>Spermatophyta</taxon>
        <taxon>Magnoliopsida</taxon>
        <taxon>eudicotyledons</taxon>
        <taxon>Gunneridae</taxon>
        <taxon>Pentapetalae</taxon>
        <taxon>rosids</taxon>
        <taxon>malvids</taxon>
        <taxon>Myrtales</taxon>
        <taxon>Myrtaceae</taxon>
        <taxon>Myrtoideae</taxon>
        <taxon>Eucalypteae</taxon>
        <taxon>Eucalyptus</taxon>
    </lineage>
</organism>
<feature type="region of interest" description="Disordered" evidence="2">
    <location>
        <begin position="12"/>
        <end position="54"/>
    </location>
</feature>
<evidence type="ECO:0000313" key="4">
    <source>
        <dbReference type="EMBL" id="KAL3718326.1"/>
    </source>
</evidence>
<feature type="domain" description="EF-hand" evidence="3">
    <location>
        <begin position="118"/>
        <end position="153"/>
    </location>
</feature>
<accession>A0ABD3IWB1</accession>
<evidence type="ECO:0000313" key="5">
    <source>
        <dbReference type="Proteomes" id="UP001634007"/>
    </source>
</evidence>
<evidence type="ECO:0000259" key="3">
    <source>
        <dbReference type="PROSITE" id="PS50222"/>
    </source>
</evidence>
<feature type="domain" description="EF-hand" evidence="3">
    <location>
        <begin position="50"/>
        <end position="85"/>
    </location>
</feature>
<comment type="caution">
    <text evidence="4">The sequence shown here is derived from an EMBL/GenBank/DDBJ whole genome shotgun (WGS) entry which is preliminary data.</text>
</comment>
<dbReference type="PANTHER" id="PTHR46824">
    <property type="entry name" value="CALCIUM-BINDING PROTEIN CML48-RELATED"/>
    <property type="match status" value="1"/>
</dbReference>